<dbReference type="AlphaFoldDB" id="A0A2G9YC83"/>
<evidence type="ECO:0008006" key="5">
    <source>
        <dbReference type="Google" id="ProtNLM"/>
    </source>
</evidence>
<dbReference type="EMBL" id="PCRH01000068">
    <property type="protein sequence ID" value="PIP16845.1"/>
    <property type="molecule type" value="Genomic_DNA"/>
</dbReference>
<feature type="coiled-coil region" evidence="1">
    <location>
        <begin position="37"/>
        <end position="71"/>
    </location>
</feature>
<accession>A0A2G9YC83</accession>
<reference evidence="3 4" key="1">
    <citation type="submission" date="2017-09" db="EMBL/GenBank/DDBJ databases">
        <title>Depth-based differentiation of microbial function through sediment-hosted aquifers and enrichment of novel symbionts in the deep terrestrial subsurface.</title>
        <authorList>
            <person name="Probst A.J."/>
            <person name="Ladd B."/>
            <person name="Jarett J.K."/>
            <person name="Geller-Mcgrath D.E."/>
            <person name="Sieber C.M."/>
            <person name="Emerson J.B."/>
            <person name="Anantharaman K."/>
            <person name="Thomas B.C."/>
            <person name="Malmstrom R."/>
            <person name="Stieglmeier M."/>
            <person name="Klingl A."/>
            <person name="Woyke T."/>
            <person name="Ryan C.M."/>
            <person name="Banfield J.F."/>
        </authorList>
    </citation>
    <scope>NUCLEOTIDE SEQUENCE [LARGE SCALE GENOMIC DNA]</scope>
    <source>
        <strain evidence="3">CG23_combo_of_CG06-09_8_20_14_all_37_13</strain>
    </source>
</reference>
<protein>
    <recommendedName>
        <fullName evidence="5">Cell division protein FtsL</fullName>
    </recommendedName>
</protein>
<comment type="caution">
    <text evidence="3">The sequence shown here is derived from an EMBL/GenBank/DDBJ whole genome shotgun (WGS) entry which is preliminary data.</text>
</comment>
<keyword evidence="2" id="KW-0812">Transmembrane</keyword>
<proteinExistence type="predicted"/>
<evidence type="ECO:0000313" key="3">
    <source>
        <dbReference type="EMBL" id="PIP16845.1"/>
    </source>
</evidence>
<evidence type="ECO:0000313" key="4">
    <source>
        <dbReference type="Proteomes" id="UP000231480"/>
    </source>
</evidence>
<feature type="transmembrane region" description="Helical" evidence="2">
    <location>
        <begin position="14"/>
        <end position="32"/>
    </location>
</feature>
<gene>
    <name evidence="3" type="ORF">COX44_03160</name>
</gene>
<evidence type="ECO:0000256" key="1">
    <source>
        <dbReference type="SAM" id="Coils"/>
    </source>
</evidence>
<keyword evidence="1" id="KW-0175">Coiled coil</keyword>
<dbReference type="Proteomes" id="UP000231480">
    <property type="component" value="Unassembled WGS sequence"/>
</dbReference>
<keyword evidence="2" id="KW-0472">Membrane</keyword>
<keyword evidence="2" id="KW-1133">Transmembrane helix</keyword>
<sequence>MAENKHKIKLIKKLFGLSTSFIVLSLMCFYAWQVIDLMNQKYQRHSLENEVKKLITENQQLKIEVAALQSVARVQNFASESAMSSVPSIVYLSLNAGEVVVKK</sequence>
<name>A0A2G9YC83_9BACT</name>
<organism evidence="3 4">
    <name type="scientific">Candidatus Portnoybacteria bacterium CG23_combo_of_CG06-09_8_20_14_all_37_13</name>
    <dbReference type="NCBI Taxonomy" id="1974819"/>
    <lineage>
        <taxon>Bacteria</taxon>
        <taxon>Candidatus Portnoyibacteriota</taxon>
    </lineage>
</organism>
<evidence type="ECO:0000256" key="2">
    <source>
        <dbReference type="SAM" id="Phobius"/>
    </source>
</evidence>